<name>C3Y5M7_BRAFL</name>
<dbReference type="Pfam" id="PF03637">
    <property type="entry name" value="Mob1_phocein"/>
    <property type="match status" value="1"/>
</dbReference>
<proteinExistence type="predicted"/>
<feature type="binding site" evidence="1">
    <location>
        <position position="90"/>
    </location>
    <ligand>
        <name>Zn(2+)</name>
        <dbReference type="ChEBI" id="CHEBI:29105"/>
    </ligand>
</feature>
<dbReference type="EMBL" id="GG666487">
    <property type="protein sequence ID" value="EEN64274.1"/>
    <property type="molecule type" value="Genomic_DNA"/>
</dbReference>
<keyword evidence="1" id="KW-0862">Zinc</keyword>
<feature type="binding site" evidence="1">
    <location>
        <position position="185"/>
    </location>
    <ligand>
        <name>Zn(2+)</name>
        <dbReference type="ChEBI" id="CHEBI:29105"/>
    </ligand>
</feature>
<dbReference type="AlphaFoldDB" id="C3Y5M7"/>
<accession>C3Y5M7</accession>
<dbReference type="FunCoup" id="C3Y5M7">
    <property type="interactions" value="2"/>
</dbReference>
<dbReference type="SMART" id="SM01388">
    <property type="entry name" value="Mob1_phocein"/>
    <property type="match status" value="1"/>
</dbReference>
<dbReference type="Gene3D" id="1.20.140.30">
    <property type="entry name" value="MOB kinase activator"/>
    <property type="match status" value="1"/>
</dbReference>
<evidence type="ECO:0000256" key="1">
    <source>
        <dbReference type="PIRSR" id="PIRSR605301-1"/>
    </source>
</evidence>
<dbReference type="STRING" id="7739.C3Y5M7"/>
<gene>
    <name evidence="2" type="ORF">BRAFLDRAFT_87942</name>
</gene>
<dbReference type="PANTHER" id="PTHR22599">
    <property type="entry name" value="MPS ONE BINDER KINASE ACTIVATOR-LIKE MOB"/>
    <property type="match status" value="1"/>
</dbReference>
<dbReference type="InParanoid" id="C3Y5M7"/>
<protein>
    <submittedName>
        <fullName evidence="2">Uncharacterized protein</fullName>
    </submittedName>
</protein>
<feature type="binding site" evidence="1">
    <location>
        <position position="85"/>
    </location>
    <ligand>
        <name>Zn(2+)</name>
        <dbReference type="ChEBI" id="CHEBI:29105"/>
    </ligand>
</feature>
<keyword evidence="1" id="KW-0479">Metal-binding</keyword>
<reference evidence="2" key="1">
    <citation type="journal article" date="2008" name="Nature">
        <title>The amphioxus genome and the evolution of the chordate karyotype.</title>
        <authorList>
            <consortium name="US DOE Joint Genome Institute (JGI-PGF)"/>
            <person name="Putnam N.H."/>
            <person name="Butts T."/>
            <person name="Ferrier D.E.K."/>
            <person name="Furlong R.F."/>
            <person name="Hellsten U."/>
            <person name="Kawashima T."/>
            <person name="Robinson-Rechavi M."/>
            <person name="Shoguchi E."/>
            <person name="Terry A."/>
            <person name="Yu J.-K."/>
            <person name="Benito-Gutierrez E.L."/>
            <person name="Dubchak I."/>
            <person name="Garcia-Fernandez J."/>
            <person name="Gibson-Brown J.J."/>
            <person name="Grigoriev I.V."/>
            <person name="Horton A.C."/>
            <person name="de Jong P.J."/>
            <person name="Jurka J."/>
            <person name="Kapitonov V.V."/>
            <person name="Kohara Y."/>
            <person name="Kuroki Y."/>
            <person name="Lindquist E."/>
            <person name="Lucas S."/>
            <person name="Osoegawa K."/>
            <person name="Pennacchio L.A."/>
            <person name="Salamov A.A."/>
            <person name="Satou Y."/>
            <person name="Sauka-Spengler T."/>
            <person name="Schmutz J."/>
            <person name="Shin-I T."/>
            <person name="Toyoda A."/>
            <person name="Bronner-Fraser M."/>
            <person name="Fujiyama A."/>
            <person name="Holland L.Z."/>
            <person name="Holland P.W.H."/>
            <person name="Satoh N."/>
            <person name="Rokhsar D.S."/>
        </authorList>
    </citation>
    <scope>NUCLEOTIDE SEQUENCE [LARGE SCALE GENOMIC DNA]</scope>
    <source>
        <strain evidence="2">S238N-H82</strain>
        <tissue evidence="2">Testes</tissue>
    </source>
</reference>
<dbReference type="eggNOG" id="KOG0440">
    <property type="taxonomic scope" value="Eukaryota"/>
</dbReference>
<feature type="binding site" evidence="1">
    <location>
        <position position="190"/>
    </location>
    <ligand>
        <name>Zn(2+)</name>
        <dbReference type="ChEBI" id="CHEBI:29105"/>
    </ligand>
</feature>
<dbReference type="InterPro" id="IPR036703">
    <property type="entry name" value="MOB_kinase_act_sf"/>
</dbReference>
<dbReference type="SUPFAM" id="SSF101152">
    <property type="entry name" value="Mob1/phocein"/>
    <property type="match status" value="1"/>
</dbReference>
<organism>
    <name type="scientific">Branchiostoma floridae</name>
    <name type="common">Florida lancelet</name>
    <name type="synonym">Amphioxus</name>
    <dbReference type="NCBI Taxonomy" id="7739"/>
    <lineage>
        <taxon>Eukaryota</taxon>
        <taxon>Metazoa</taxon>
        <taxon>Chordata</taxon>
        <taxon>Cephalochordata</taxon>
        <taxon>Leptocardii</taxon>
        <taxon>Amphioxiformes</taxon>
        <taxon>Branchiostomatidae</taxon>
        <taxon>Branchiostoma</taxon>
    </lineage>
</organism>
<evidence type="ECO:0000313" key="2">
    <source>
        <dbReference type="EMBL" id="EEN64274.1"/>
    </source>
</evidence>
<dbReference type="InterPro" id="IPR005301">
    <property type="entry name" value="MOB_kinase_act_fam"/>
</dbReference>
<sequence length="257" mass="29457">MCGSNGWLAARAWRQKASKKEKKPVIEEKKEYLDQQYVQAAITDQDLRIIVRLPEGIDQDEWLATNTISFFHNINLLYSTISEYCTSSTCPNMSGPGNTKQFYGGQATSGRAGDGGSIRQYTWYDEKGKKTKCSAAQYVDYVMSFMDKHITDESVFPTKFGHTFPNGFEATVKKFFRLLLHVISHIYHAHYRELVHLDVHAHMNSAFAHFILFTHEFRLIDPKETVVLDDLVEAMHIFPSEKDDVQDSEKQDAKESS</sequence>